<sequence length="56" mass="6456">MLPRRFVEQRYAKYHQSGAVTRDSTNLSVNLLIKRFISKVVQSEARCESKVTLIST</sequence>
<protein>
    <submittedName>
        <fullName evidence="1">Uncharacterized protein</fullName>
    </submittedName>
</protein>
<evidence type="ECO:0000313" key="1">
    <source>
        <dbReference type="EMBL" id="MCI82672.1"/>
    </source>
</evidence>
<keyword evidence="2" id="KW-1185">Reference proteome</keyword>
<comment type="caution">
    <text evidence="1">The sequence shown here is derived from an EMBL/GenBank/DDBJ whole genome shotgun (WGS) entry which is preliminary data.</text>
</comment>
<proteinExistence type="predicted"/>
<feature type="non-terminal residue" evidence="1">
    <location>
        <position position="56"/>
    </location>
</feature>
<accession>A0A392V5E9</accession>
<dbReference type="Proteomes" id="UP000265520">
    <property type="component" value="Unassembled WGS sequence"/>
</dbReference>
<dbReference type="EMBL" id="LXQA011048998">
    <property type="protein sequence ID" value="MCI82672.1"/>
    <property type="molecule type" value="Genomic_DNA"/>
</dbReference>
<reference evidence="1 2" key="1">
    <citation type="journal article" date="2018" name="Front. Plant Sci.">
        <title>Red Clover (Trifolium pratense) and Zigzag Clover (T. medium) - A Picture of Genomic Similarities and Differences.</title>
        <authorList>
            <person name="Dluhosova J."/>
            <person name="Istvanek J."/>
            <person name="Nedelnik J."/>
            <person name="Repkova J."/>
        </authorList>
    </citation>
    <scope>NUCLEOTIDE SEQUENCE [LARGE SCALE GENOMIC DNA]</scope>
    <source>
        <strain evidence="2">cv. 10/8</strain>
        <tissue evidence="1">Leaf</tissue>
    </source>
</reference>
<name>A0A392V5E9_9FABA</name>
<dbReference type="AlphaFoldDB" id="A0A392V5E9"/>
<organism evidence="1 2">
    <name type="scientific">Trifolium medium</name>
    <dbReference type="NCBI Taxonomy" id="97028"/>
    <lineage>
        <taxon>Eukaryota</taxon>
        <taxon>Viridiplantae</taxon>
        <taxon>Streptophyta</taxon>
        <taxon>Embryophyta</taxon>
        <taxon>Tracheophyta</taxon>
        <taxon>Spermatophyta</taxon>
        <taxon>Magnoliopsida</taxon>
        <taxon>eudicotyledons</taxon>
        <taxon>Gunneridae</taxon>
        <taxon>Pentapetalae</taxon>
        <taxon>rosids</taxon>
        <taxon>fabids</taxon>
        <taxon>Fabales</taxon>
        <taxon>Fabaceae</taxon>
        <taxon>Papilionoideae</taxon>
        <taxon>50 kb inversion clade</taxon>
        <taxon>NPAAA clade</taxon>
        <taxon>Hologalegina</taxon>
        <taxon>IRL clade</taxon>
        <taxon>Trifolieae</taxon>
        <taxon>Trifolium</taxon>
    </lineage>
</organism>
<evidence type="ECO:0000313" key="2">
    <source>
        <dbReference type="Proteomes" id="UP000265520"/>
    </source>
</evidence>